<protein>
    <submittedName>
        <fullName evidence="1">Uncharacterized protein</fullName>
    </submittedName>
</protein>
<gene>
    <name evidence="1" type="ORF">L2E82_43386</name>
</gene>
<organism evidence="1 2">
    <name type="scientific">Cichorium intybus</name>
    <name type="common">Chicory</name>
    <dbReference type="NCBI Taxonomy" id="13427"/>
    <lineage>
        <taxon>Eukaryota</taxon>
        <taxon>Viridiplantae</taxon>
        <taxon>Streptophyta</taxon>
        <taxon>Embryophyta</taxon>
        <taxon>Tracheophyta</taxon>
        <taxon>Spermatophyta</taxon>
        <taxon>Magnoliopsida</taxon>
        <taxon>eudicotyledons</taxon>
        <taxon>Gunneridae</taxon>
        <taxon>Pentapetalae</taxon>
        <taxon>asterids</taxon>
        <taxon>campanulids</taxon>
        <taxon>Asterales</taxon>
        <taxon>Asteraceae</taxon>
        <taxon>Cichorioideae</taxon>
        <taxon>Cichorieae</taxon>
        <taxon>Cichoriinae</taxon>
        <taxon>Cichorium</taxon>
    </lineage>
</organism>
<accession>A0ACB8ZMK7</accession>
<reference evidence="1 2" key="2">
    <citation type="journal article" date="2022" name="Mol. Ecol. Resour.">
        <title>The genomes of chicory, endive, great burdock and yacon provide insights into Asteraceae paleo-polyploidization history and plant inulin production.</title>
        <authorList>
            <person name="Fan W."/>
            <person name="Wang S."/>
            <person name="Wang H."/>
            <person name="Wang A."/>
            <person name="Jiang F."/>
            <person name="Liu H."/>
            <person name="Zhao H."/>
            <person name="Xu D."/>
            <person name="Zhang Y."/>
        </authorList>
    </citation>
    <scope>NUCLEOTIDE SEQUENCE [LARGE SCALE GENOMIC DNA]</scope>
    <source>
        <strain evidence="2">cv. Punajuju</strain>
        <tissue evidence="1">Leaves</tissue>
    </source>
</reference>
<evidence type="ECO:0000313" key="2">
    <source>
        <dbReference type="Proteomes" id="UP001055811"/>
    </source>
</evidence>
<sequence>MTTMDMATMCHQFPSEELATFSGKLSSSSDSSDHDQYASDLVAFQISLLGDHHIGKTSFLILEREDDSISRTEEGDACGVTPTESFEMVRF</sequence>
<comment type="caution">
    <text evidence="1">The sequence shown here is derived from an EMBL/GenBank/DDBJ whole genome shotgun (WGS) entry which is preliminary data.</text>
</comment>
<name>A0ACB8ZMK7_CICIN</name>
<keyword evidence="2" id="KW-1185">Reference proteome</keyword>
<evidence type="ECO:0000313" key="1">
    <source>
        <dbReference type="EMBL" id="KAI3699232.1"/>
    </source>
</evidence>
<reference evidence="2" key="1">
    <citation type="journal article" date="2022" name="Mol. Ecol. Resour.">
        <title>The genomes of chicory, endive, great burdock and yacon provide insights into Asteraceae palaeo-polyploidization history and plant inulin production.</title>
        <authorList>
            <person name="Fan W."/>
            <person name="Wang S."/>
            <person name="Wang H."/>
            <person name="Wang A."/>
            <person name="Jiang F."/>
            <person name="Liu H."/>
            <person name="Zhao H."/>
            <person name="Xu D."/>
            <person name="Zhang Y."/>
        </authorList>
    </citation>
    <scope>NUCLEOTIDE SEQUENCE [LARGE SCALE GENOMIC DNA]</scope>
    <source>
        <strain evidence="2">cv. Punajuju</strain>
    </source>
</reference>
<dbReference type="EMBL" id="CM042016">
    <property type="protein sequence ID" value="KAI3699232.1"/>
    <property type="molecule type" value="Genomic_DNA"/>
</dbReference>
<dbReference type="Proteomes" id="UP001055811">
    <property type="component" value="Linkage Group LG08"/>
</dbReference>
<proteinExistence type="predicted"/>